<organism evidence="1 2">
    <name type="scientific">Pontibacter populi</name>
    <dbReference type="NCBI Taxonomy" id="890055"/>
    <lineage>
        <taxon>Bacteria</taxon>
        <taxon>Pseudomonadati</taxon>
        <taxon>Bacteroidota</taxon>
        <taxon>Cytophagia</taxon>
        <taxon>Cytophagales</taxon>
        <taxon>Hymenobacteraceae</taxon>
        <taxon>Pontibacter</taxon>
    </lineage>
</organism>
<protein>
    <recommendedName>
        <fullName evidence="3">SH3 domain-containing protein</fullName>
    </recommendedName>
</protein>
<name>A0ABV1RUD3_9BACT</name>
<dbReference type="Proteomes" id="UP001476807">
    <property type="component" value="Unassembled WGS sequence"/>
</dbReference>
<gene>
    <name evidence="1" type="ORF">ABS362_10640</name>
</gene>
<evidence type="ECO:0000313" key="2">
    <source>
        <dbReference type="Proteomes" id="UP001476807"/>
    </source>
</evidence>
<comment type="caution">
    <text evidence="1">The sequence shown here is derived from an EMBL/GenBank/DDBJ whole genome shotgun (WGS) entry which is preliminary data.</text>
</comment>
<proteinExistence type="predicted"/>
<evidence type="ECO:0008006" key="3">
    <source>
        <dbReference type="Google" id="ProtNLM"/>
    </source>
</evidence>
<dbReference type="PROSITE" id="PS51257">
    <property type="entry name" value="PROKAR_LIPOPROTEIN"/>
    <property type="match status" value="1"/>
</dbReference>
<reference evidence="1 2" key="1">
    <citation type="submission" date="2024-06" db="EMBL/GenBank/DDBJ databases">
        <title>Pontibacter populi HYL7-15.</title>
        <authorList>
            <person name="Kim M.K."/>
        </authorList>
    </citation>
    <scope>NUCLEOTIDE SEQUENCE [LARGE SCALE GENOMIC DNA]</scope>
    <source>
        <strain evidence="1 2">HYL7-15</strain>
    </source>
</reference>
<evidence type="ECO:0000313" key="1">
    <source>
        <dbReference type="EMBL" id="MER2998003.1"/>
    </source>
</evidence>
<accession>A0ABV1RUD3</accession>
<dbReference type="RefSeq" id="WP_350412454.1">
    <property type="nucleotide sequence ID" value="NZ_JBEOKT010000008.1"/>
</dbReference>
<sequence length="114" mass="12413">MQKLFNVLFIAVTIACIACQPDAENHDSAEETIANENSEPVSLPADVLAVTKPLIAGELYSEPDFNSPTLAYFDTAQQVHLLDTADALFVKVRIGKNAETYTGYISKAILPEQL</sequence>
<dbReference type="EMBL" id="JBEOKT010000008">
    <property type="protein sequence ID" value="MER2998003.1"/>
    <property type="molecule type" value="Genomic_DNA"/>
</dbReference>
<keyword evidence="2" id="KW-1185">Reference proteome</keyword>